<feature type="transmembrane region" description="Helical" evidence="6">
    <location>
        <begin position="132"/>
        <end position="154"/>
    </location>
</feature>
<dbReference type="SUPFAM" id="SSF103473">
    <property type="entry name" value="MFS general substrate transporter"/>
    <property type="match status" value="1"/>
</dbReference>
<keyword evidence="9" id="KW-1185">Reference proteome</keyword>
<dbReference type="InterPro" id="IPR050189">
    <property type="entry name" value="MFS_Efflux_Transporters"/>
</dbReference>
<dbReference type="InterPro" id="IPR020846">
    <property type="entry name" value="MFS_dom"/>
</dbReference>
<comment type="caution">
    <text evidence="8">The sequence shown here is derived from an EMBL/GenBank/DDBJ whole genome shotgun (WGS) entry which is preliminary data.</text>
</comment>
<evidence type="ECO:0000259" key="7">
    <source>
        <dbReference type="PROSITE" id="PS50850"/>
    </source>
</evidence>
<dbReference type="GO" id="GO:0005886">
    <property type="term" value="C:plasma membrane"/>
    <property type="evidence" value="ECO:0007669"/>
    <property type="project" value="UniProtKB-SubCell"/>
</dbReference>
<dbReference type="PROSITE" id="PS50850">
    <property type="entry name" value="MFS"/>
    <property type="match status" value="1"/>
</dbReference>
<dbReference type="InterPro" id="IPR011701">
    <property type="entry name" value="MFS"/>
</dbReference>
<organism evidence="8 9">
    <name type="scientific">Flaviaesturariibacter flavus</name>
    <dbReference type="NCBI Taxonomy" id="2502780"/>
    <lineage>
        <taxon>Bacteria</taxon>
        <taxon>Pseudomonadati</taxon>
        <taxon>Bacteroidota</taxon>
        <taxon>Chitinophagia</taxon>
        <taxon>Chitinophagales</taxon>
        <taxon>Chitinophagaceae</taxon>
        <taxon>Flaviaestuariibacter</taxon>
    </lineage>
</organism>
<feature type="transmembrane region" description="Helical" evidence="6">
    <location>
        <begin position="213"/>
        <end position="236"/>
    </location>
</feature>
<evidence type="ECO:0000256" key="4">
    <source>
        <dbReference type="ARBA" id="ARBA00022989"/>
    </source>
</evidence>
<dbReference type="CDD" id="cd17324">
    <property type="entry name" value="MFS_NepI_like"/>
    <property type="match status" value="1"/>
</dbReference>
<feature type="transmembrane region" description="Helical" evidence="6">
    <location>
        <begin position="44"/>
        <end position="66"/>
    </location>
</feature>
<dbReference type="OrthoDB" id="9812221at2"/>
<keyword evidence="2" id="KW-1003">Cell membrane</keyword>
<dbReference type="PANTHER" id="PTHR43124:SF3">
    <property type="entry name" value="CHLORAMPHENICOL EFFLUX PUMP RV0191"/>
    <property type="match status" value="1"/>
</dbReference>
<dbReference type="AlphaFoldDB" id="A0A4R1BKN0"/>
<keyword evidence="3 6" id="KW-0812">Transmembrane</keyword>
<feature type="domain" description="Major facilitator superfamily (MFS) profile" evidence="7">
    <location>
        <begin position="8"/>
        <end position="397"/>
    </location>
</feature>
<keyword evidence="5 6" id="KW-0472">Membrane</keyword>
<feature type="transmembrane region" description="Helical" evidence="6">
    <location>
        <begin position="301"/>
        <end position="325"/>
    </location>
</feature>
<evidence type="ECO:0000313" key="9">
    <source>
        <dbReference type="Proteomes" id="UP000295334"/>
    </source>
</evidence>
<name>A0A4R1BKN0_9BACT</name>
<dbReference type="RefSeq" id="WP_131448126.1">
    <property type="nucleotide sequence ID" value="NZ_SJZI01000008.1"/>
</dbReference>
<proteinExistence type="predicted"/>
<protein>
    <submittedName>
        <fullName evidence="8">MFS transporter</fullName>
    </submittedName>
</protein>
<feature type="transmembrane region" description="Helical" evidence="6">
    <location>
        <begin position="248"/>
        <end position="265"/>
    </location>
</feature>
<feature type="transmembrane region" description="Helical" evidence="6">
    <location>
        <begin position="73"/>
        <end position="93"/>
    </location>
</feature>
<dbReference type="EMBL" id="SJZI01000008">
    <property type="protein sequence ID" value="TCJ17879.1"/>
    <property type="molecule type" value="Genomic_DNA"/>
</dbReference>
<gene>
    <name evidence="8" type="ORF">EPD60_06750</name>
</gene>
<feature type="transmembrane region" description="Helical" evidence="6">
    <location>
        <begin position="99"/>
        <end position="120"/>
    </location>
</feature>
<evidence type="ECO:0000256" key="3">
    <source>
        <dbReference type="ARBA" id="ARBA00022692"/>
    </source>
</evidence>
<evidence type="ECO:0000256" key="5">
    <source>
        <dbReference type="ARBA" id="ARBA00023136"/>
    </source>
</evidence>
<dbReference type="InterPro" id="IPR036259">
    <property type="entry name" value="MFS_trans_sf"/>
</dbReference>
<dbReference type="Pfam" id="PF07690">
    <property type="entry name" value="MFS_1"/>
    <property type="match status" value="1"/>
</dbReference>
<dbReference type="Proteomes" id="UP000295334">
    <property type="component" value="Unassembled WGS sequence"/>
</dbReference>
<evidence type="ECO:0000313" key="8">
    <source>
        <dbReference type="EMBL" id="TCJ17879.1"/>
    </source>
</evidence>
<dbReference type="PANTHER" id="PTHR43124">
    <property type="entry name" value="PURINE EFFLUX PUMP PBUE"/>
    <property type="match status" value="1"/>
</dbReference>
<evidence type="ECO:0000256" key="6">
    <source>
        <dbReference type="SAM" id="Phobius"/>
    </source>
</evidence>
<feature type="transmembrane region" description="Helical" evidence="6">
    <location>
        <begin position="160"/>
        <end position="180"/>
    </location>
</feature>
<feature type="transmembrane region" description="Helical" evidence="6">
    <location>
        <begin position="277"/>
        <end position="295"/>
    </location>
</feature>
<comment type="subcellular location">
    <subcellularLocation>
        <location evidence="1">Cell membrane</location>
        <topology evidence="1">Multi-pass membrane protein</topology>
    </subcellularLocation>
</comment>
<evidence type="ECO:0000256" key="1">
    <source>
        <dbReference type="ARBA" id="ARBA00004651"/>
    </source>
</evidence>
<evidence type="ECO:0000256" key="2">
    <source>
        <dbReference type="ARBA" id="ARBA00022475"/>
    </source>
</evidence>
<dbReference type="Gene3D" id="1.20.1250.20">
    <property type="entry name" value="MFS general substrate transporter like domains"/>
    <property type="match status" value="1"/>
</dbReference>
<feature type="transmembrane region" description="Helical" evidence="6">
    <location>
        <begin position="373"/>
        <end position="393"/>
    </location>
</feature>
<reference evidence="8 9" key="1">
    <citation type="submission" date="2019-03" db="EMBL/GenBank/DDBJ databases">
        <authorList>
            <person name="Kim M.K.M."/>
        </authorList>
    </citation>
    <scope>NUCLEOTIDE SEQUENCE [LARGE SCALE GENOMIC DNA]</scope>
    <source>
        <strain evidence="8 9">17J68-12</strain>
    </source>
</reference>
<sequence length="414" mass="45031">MNRKERLLLLLLASINFTHILDFMIMMPLGNYLMPYFRISPQQFTILVAAYTVSAGVSGFIAAFFVDRFDRKRVLIFGYAGFLIGTLACGFAPSYGALLGARLVAGLFGGLIGAQVLSIISDVFPYERRGRAMGAVMSAFSIASTFGVPFSLYLANIVSWHAPFLLVGSLGAVLIPFIAYHVPAMDKHILPARERATRFSALASVWQHPKQRLALLFSGLIMMGHFLIVPFINPFMEFNLGYSKKQTPMIYLAGGICAFFAANYLGKLADKYGKLRVFTVCILLSLPLVLFLTHMPRIPFAGVLGFFGLWFIMSTGRGVAAQALVSNVVPPQSRGSFMSFNSSVQQLGTSAASLLAGVLVLKGEQGQILRYGWLGYASLVILLLCVFIGQYNFRDTHQAGIGAAAPAAKTIAAE</sequence>
<accession>A0A4R1BKN0</accession>
<keyword evidence="4 6" id="KW-1133">Transmembrane helix</keyword>
<dbReference type="GO" id="GO:0022857">
    <property type="term" value="F:transmembrane transporter activity"/>
    <property type="evidence" value="ECO:0007669"/>
    <property type="project" value="InterPro"/>
</dbReference>